<dbReference type="InterPro" id="IPR039657">
    <property type="entry name" value="Dimethylallyltransferase"/>
</dbReference>
<reference evidence="14 15" key="2">
    <citation type="submission" date="2016-08" db="EMBL/GenBank/DDBJ databases">
        <title>Orenia metallireducens sp. nov. strain Z6, a Novel Metal-reducing Firmicute from the Deep Subsurface.</title>
        <authorList>
            <person name="Maxim B.I."/>
            <person name="Kenneth K."/>
            <person name="Flynn T.M."/>
            <person name="Oloughlin E.J."/>
            <person name="Locke R.A."/>
            <person name="Weber J.R."/>
            <person name="Egan S.M."/>
            <person name="Mackie R.I."/>
            <person name="Cann I.K."/>
        </authorList>
    </citation>
    <scope>NUCLEOTIDE SEQUENCE [LARGE SCALE GENOMIC DNA]</scope>
    <source>
        <strain evidence="14 15">Z6</strain>
    </source>
</reference>
<keyword evidence="7 10" id="KW-0067">ATP-binding</keyword>
<evidence type="ECO:0000256" key="10">
    <source>
        <dbReference type="HAMAP-Rule" id="MF_00185"/>
    </source>
</evidence>
<dbReference type="GO" id="GO:0005524">
    <property type="term" value="F:ATP binding"/>
    <property type="evidence" value="ECO:0007669"/>
    <property type="project" value="UniProtKB-UniRule"/>
</dbReference>
<comment type="function">
    <text evidence="2 10 12">Catalyzes the transfer of a dimethylallyl group onto the adenine at position 37 in tRNAs that read codons beginning with uridine, leading to the formation of N6-(dimethylallyl)adenosine (i(6)A).</text>
</comment>
<dbReference type="AlphaFoldDB" id="A0A1C0A7M0"/>
<comment type="subunit">
    <text evidence="10">Monomer.</text>
</comment>
<dbReference type="PANTHER" id="PTHR11088:SF60">
    <property type="entry name" value="TRNA DIMETHYLALLYLTRANSFERASE"/>
    <property type="match status" value="1"/>
</dbReference>
<dbReference type="InterPro" id="IPR018022">
    <property type="entry name" value="IPT"/>
</dbReference>
<dbReference type="Gene3D" id="1.10.20.140">
    <property type="match status" value="1"/>
</dbReference>
<gene>
    <name evidence="10" type="primary">miaA</name>
    <name evidence="14" type="ORF">U472_09500</name>
</gene>
<dbReference type="EMBL" id="LWDV01000009">
    <property type="protein sequence ID" value="OCL26237.1"/>
    <property type="molecule type" value="Genomic_DNA"/>
</dbReference>
<dbReference type="PANTHER" id="PTHR11088">
    <property type="entry name" value="TRNA DIMETHYLALLYLTRANSFERASE"/>
    <property type="match status" value="1"/>
</dbReference>
<evidence type="ECO:0000256" key="3">
    <source>
        <dbReference type="ARBA" id="ARBA00005842"/>
    </source>
</evidence>
<dbReference type="Proteomes" id="UP000093514">
    <property type="component" value="Unassembled WGS sequence"/>
</dbReference>
<reference evidence="15" key="1">
    <citation type="submission" date="2016-07" db="EMBL/GenBank/DDBJ databases">
        <authorList>
            <person name="Florea S."/>
            <person name="Webb J.S."/>
            <person name="Jaromczyk J."/>
            <person name="Schardl C.L."/>
        </authorList>
    </citation>
    <scope>NUCLEOTIDE SEQUENCE [LARGE SCALE GENOMIC DNA]</scope>
    <source>
        <strain evidence="15">Z6</strain>
    </source>
</reference>
<dbReference type="OrthoDB" id="9776390at2"/>
<dbReference type="GO" id="GO:0052381">
    <property type="term" value="F:tRNA dimethylallyltransferase activity"/>
    <property type="evidence" value="ECO:0007669"/>
    <property type="project" value="UniProtKB-UniRule"/>
</dbReference>
<sequence>MREPVVAIVGPTAVGKTRLSLTLAQDLQGEIISADSMQVYKRMDIGTAKASEEEQRLVPHHLIDIIEPDEEFSVADFQERVDELIPKIYRRGKLPMLVGGTGLYVQAVIEGFIFPEMEPDWELRERLTAEAEEKGTEFVHDKLRKIDSKLADKLHPNDLRRVIRGIEVYQQTGQTSTYFQQKAENTPPRYQAVKIGLRRKRDSLYERINQRVDLMIKEGLVDEVRELYKEGYDRNLISMQGLGYKEIIAYFEGEYDLQEAIRLIKRDTRHFAKRQFTWFKRDKSIHWFDVDQYDFDDLLKDVKGLIESKIEL</sequence>
<evidence type="ECO:0000256" key="9">
    <source>
        <dbReference type="ARBA" id="ARBA00049563"/>
    </source>
</evidence>
<dbReference type="EC" id="2.5.1.75" evidence="10"/>
<organism evidence="14 15">
    <name type="scientific">Orenia metallireducens</name>
    <dbReference type="NCBI Taxonomy" id="1413210"/>
    <lineage>
        <taxon>Bacteria</taxon>
        <taxon>Bacillati</taxon>
        <taxon>Bacillota</taxon>
        <taxon>Clostridia</taxon>
        <taxon>Halanaerobiales</taxon>
        <taxon>Halobacteroidaceae</taxon>
        <taxon>Orenia</taxon>
    </lineage>
</organism>
<keyword evidence="6 10" id="KW-0547">Nucleotide-binding</keyword>
<proteinExistence type="inferred from homology"/>
<comment type="caution">
    <text evidence="10">Lacks conserved residue(s) required for the propagation of feature annotation.</text>
</comment>
<keyword evidence="15" id="KW-1185">Reference proteome</keyword>
<evidence type="ECO:0000256" key="1">
    <source>
        <dbReference type="ARBA" id="ARBA00001946"/>
    </source>
</evidence>
<protein>
    <recommendedName>
        <fullName evidence="10">tRNA dimethylallyltransferase</fullName>
        <ecNumber evidence="10">2.5.1.75</ecNumber>
    </recommendedName>
    <alternativeName>
        <fullName evidence="10">Dimethylallyl diphosphate:tRNA dimethylallyltransferase</fullName>
        <shortName evidence="10">DMAPP:tRNA dimethylallyltransferase</shortName>
        <shortName evidence="10">DMATase</shortName>
    </alternativeName>
    <alternativeName>
        <fullName evidence="10">Isopentenyl-diphosphate:tRNA isopentenyltransferase</fullName>
        <shortName evidence="10">IPP transferase</shortName>
        <shortName evidence="10">IPPT</shortName>
        <shortName evidence="10">IPTase</shortName>
    </alternativeName>
</protein>
<comment type="similarity">
    <text evidence="3 10 13">Belongs to the IPP transferase family.</text>
</comment>
<evidence type="ECO:0000313" key="15">
    <source>
        <dbReference type="Proteomes" id="UP000093514"/>
    </source>
</evidence>
<dbReference type="RefSeq" id="WP_068717857.1">
    <property type="nucleotide sequence ID" value="NZ_LWDV01000009.1"/>
</dbReference>
<feature type="site" description="Interaction with substrate tRNA" evidence="10">
    <location>
        <position position="124"/>
    </location>
</feature>
<evidence type="ECO:0000256" key="11">
    <source>
        <dbReference type="RuleBase" id="RU003783"/>
    </source>
</evidence>
<feature type="binding site" evidence="10">
    <location>
        <begin position="10"/>
        <end position="17"/>
    </location>
    <ligand>
        <name>ATP</name>
        <dbReference type="ChEBI" id="CHEBI:30616"/>
    </ligand>
</feature>
<evidence type="ECO:0000313" key="14">
    <source>
        <dbReference type="EMBL" id="OCL26237.1"/>
    </source>
</evidence>
<evidence type="ECO:0000256" key="6">
    <source>
        <dbReference type="ARBA" id="ARBA00022741"/>
    </source>
</evidence>
<evidence type="ECO:0000256" key="13">
    <source>
        <dbReference type="RuleBase" id="RU003785"/>
    </source>
</evidence>
<dbReference type="SUPFAM" id="SSF52540">
    <property type="entry name" value="P-loop containing nucleoside triphosphate hydrolases"/>
    <property type="match status" value="1"/>
</dbReference>
<comment type="cofactor">
    <cofactor evidence="1 10">
        <name>Mg(2+)</name>
        <dbReference type="ChEBI" id="CHEBI:18420"/>
    </cofactor>
</comment>
<feature type="site" description="Interaction with substrate tRNA" evidence="10">
    <location>
        <position position="101"/>
    </location>
</feature>
<comment type="caution">
    <text evidence="14">The sequence shown here is derived from an EMBL/GenBank/DDBJ whole genome shotgun (WGS) entry which is preliminary data.</text>
</comment>
<dbReference type="GO" id="GO:0006400">
    <property type="term" value="P:tRNA modification"/>
    <property type="evidence" value="ECO:0007669"/>
    <property type="project" value="TreeGrafter"/>
</dbReference>
<evidence type="ECO:0000256" key="5">
    <source>
        <dbReference type="ARBA" id="ARBA00022694"/>
    </source>
</evidence>
<name>A0A1C0A7M0_9FIRM</name>
<keyword evidence="4 10" id="KW-0808">Transferase</keyword>
<dbReference type="InterPro" id="IPR027417">
    <property type="entry name" value="P-loop_NTPase"/>
</dbReference>
<keyword evidence="8 10" id="KW-0460">Magnesium</keyword>
<accession>A0A1C0A7M0</accession>
<evidence type="ECO:0000256" key="4">
    <source>
        <dbReference type="ARBA" id="ARBA00022679"/>
    </source>
</evidence>
<evidence type="ECO:0000256" key="12">
    <source>
        <dbReference type="RuleBase" id="RU003784"/>
    </source>
</evidence>
<keyword evidence="5 10" id="KW-0819">tRNA processing</keyword>
<feature type="region of interest" description="Interaction with substrate tRNA" evidence="10">
    <location>
        <begin position="35"/>
        <end position="38"/>
    </location>
</feature>
<dbReference type="Gene3D" id="3.40.50.300">
    <property type="entry name" value="P-loop containing nucleotide triphosphate hydrolases"/>
    <property type="match status" value="1"/>
</dbReference>
<dbReference type="NCBIfam" id="TIGR00174">
    <property type="entry name" value="miaA"/>
    <property type="match status" value="1"/>
</dbReference>
<dbReference type="HAMAP" id="MF_00185">
    <property type="entry name" value="IPP_trans"/>
    <property type="match status" value="1"/>
</dbReference>
<comment type="catalytic activity">
    <reaction evidence="9 10 11">
        <text>adenosine(37) in tRNA + dimethylallyl diphosphate = N(6)-dimethylallyladenosine(37) in tRNA + diphosphate</text>
        <dbReference type="Rhea" id="RHEA:26482"/>
        <dbReference type="Rhea" id="RHEA-COMP:10162"/>
        <dbReference type="Rhea" id="RHEA-COMP:10375"/>
        <dbReference type="ChEBI" id="CHEBI:33019"/>
        <dbReference type="ChEBI" id="CHEBI:57623"/>
        <dbReference type="ChEBI" id="CHEBI:74411"/>
        <dbReference type="ChEBI" id="CHEBI:74415"/>
        <dbReference type="EC" id="2.5.1.75"/>
    </reaction>
</comment>
<dbReference type="Pfam" id="PF01715">
    <property type="entry name" value="IPPT"/>
    <property type="match status" value="1"/>
</dbReference>
<evidence type="ECO:0000256" key="7">
    <source>
        <dbReference type="ARBA" id="ARBA00022840"/>
    </source>
</evidence>
<evidence type="ECO:0000256" key="2">
    <source>
        <dbReference type="ARBA" id="ARBA00003213"/>
    </source>
</evidence>
<evidence type="ECO:0000256" key="8">
    <source>
        <dbReference type="ARBA" id="ARBA00022842"/>
    </source>
</evidence>
<feature type="binding site" evidence="10">
    <location>
        <begin position="12"/>
        <end position="17"/>
    </location>
    <ligand>
        <name>substrate</name>
    </ligand>
</feature>